<evidence type="ECO:0000313" key="2">
    <source>
        <dbReference type="Proteomes" id="UP001215598"/>
    </source>
</evidence>
<accession>A0AAD7IAS5</accession>
<dbReference type="Proteomes" id="UP001215598">
    <property type="component" value="Unassembled WGS sequence"/>
</dbReference>
<proteinExistence type="predicted"/>
<evidence type="ECO:0000313" key="1">
    <source>
        <dbReference type="EMBL" id="KAJ7738924.1"/>
    </source>
</evidence>
<name>A0AAD7IAS5_9AGAR</name>
<organism evidence="1 2">
    <name type="scientific">Mycena metata</name>
    <dbReference type="NCBI Taxonomy" id="1033252"/>
    <lineage>
        <taxon>Eukaryota</taxon>
        <taxon>Fungi</taxon>
        <taxon>Dikarya</taxon>
        <taxon>Basidiomycota</taxon>
        <taxon>Agaricomycotina</taxon>
        <taxon>Agaricomycetes</taxon>
        <taxon>Agaricomycetidae</taxon>
        <taxon>Agaricales</taxon>
        <taxon>Marasmiineae</taxon>
        <taxon>Mycenaceae</taxon>
        <taxon>Mycena</taxon>
    </lineage>
</organism>
<dbReference type="EMBL" id="JARKIB010000109">
    <property type="protein sequence ID" value="KAJ7738924.1"/>
    <property type="molecule type" value="Genomic_DNA"/>
</dbReference>
<keyword evidence="2" id="KW-1185">Reference proteome</keyword>
<sequence>MNYVNGLAPIVTVYGPGNLHHLTYGSTVGGNGGVGMVSTTNEGTTNFLLGFSFNYVDYAFYWDGKGPAFWRISGNSTLREPVGSSWANATGIPLGNEVILGLNVVAQAAAAGNVGGVVPVFFSAEEFD</sequence>
<comment type="caution">
    <text evidence="1">The sequence shown here is derived from an EMBL/GenBank/DDBJ whole genome shotgun (WGS) entry which is preliminary data.</text>
</comment>
<protein>
    <submittedName>
        <fullName evidence="1">Uncharacterized protein</fullName>
    </submittedName>
</protein>
<reference evidence="1" key="1">
    <citation type="submission" date="2023-03" db="EMBL/GenBank/DDBJ databases">
        <title>Massive genome expansion in bonnet fungi (Mycena s.s.) driven by repeated elements and novel gene families across ecological guilds.</title>
        <authorList>
            <consortium name="Lawrence Berkeley National Laboratory"/>
            <person name="Harder C.B."/>
            <person name="Miyauchi S."/>
            <person name="Viragh M."/>
            <person name="Kuo A."/>
            <person name="Thoen E."/>
            <person name="Andreopoulos B."/>
            <person name="Lu D."/>
            <person name="Skrede I."/>
            <person name="Drula E."/>
            <person name="Henrissat B."/>
            <person name="Morin E."/>
            <person name="Kohler A."/>
            <person name="Barry K."/>
            <person name="LaButti K."/>
            <person name="Morin E."/>
            <person name="Salamov A."/>
            <person name="Lipzen A."/>
            <person name="Mereny Z."/>
            <person name="Hegedus B."/>
            <person name="Baldrian P."/>
            <person name="Stursova M."/>
            <person name="Weitz H."/>
            <person name="Taylor A."/>
            <person name="Grigoriev I.V."/>
            <person name="Nagy L.G."/>
            <person name="Martin F."/>
            <person name="Kauserud H."/>
        </authorList>
    </citation>
    <scope>NUCLEOTIDE SEQUENCE</scope>
    <source>
        <strain evidence="1">CBHHK182m</strain>
    </source>
</reference>
<dbReference type="AlphaFoldDB" id="A0AAD7IAS5"/>
<gene>
    <name evidence="1" type="ORF">B0H16DRAFT_1325145</name>
</gene>